<evidence type="ECO:0000313" key="7">
    <source>
        <dbReference type="EnsemblMetazoa" id="G869.2:cds"/>
    </source>
</evidence>
<dbReference type="Pfam" id="PF03987">
    <property type="entry name" value="Autophagy_act_C"/>
    <property type="match status" value="1"/>
</dbReference>
<protein>
    <recommendedName>
        <fullName evidence="2">Ubiquitin-like-conjugating enzyme ATG10</fullName>
    </recommendedName>
    <alternativeName>
        <fullName evidence="6">Autophagy-related protein 10</fullName>
    </alternativeName>
</protein>
<proteinExistence type="inferred from homology"/>
<dbReference type="PANTHER" id="PTHR14957">
    <property type="entry name" value="UBIQUITIN-LIKE-CONJUGATING ENZYME ATG10"/>
    <property type="match status" value="1"/>
</dbReference>
<dbReference type="AlphaFoldDB" id="A0A8W8NW18"/>
<name>A0A8W8NW18_MAGGI</name>
<evidence type="ECO:0000256" key="4">
    <source>
        <dbReference type="ARBA" id="ARBA00022786"/>
    </source>
</evidence>
<keyword evidence="3" id="KW-0808">Transferase</keyword>
<dbReference type="PANTHER" id="PTHR14957:SF1">
    <property type="entry name" value="UBIQUITIN-LIKE-CONJUGATING ENZYME ATG10"/>
    <property type="match status" value="1"/>
</dbReference>
<dbReference type="InterPro" id="IPR007135">
    <property type="entry name" value="Atg3/Atg10"/>
</dbReference>
<evidence type="ECO:0000256" key="2">
    <source>
        <dbReference type="ARBA" id="ARBA00021099"/>
    </source>
</evidence>
<dbReference type="EnsemblMetazoa" id="G869.6">
    <property type="protein sequence ID" value="G869.6:cds"/>
    <property type="gene ID" value="G869"/>
</dbReference>
<dbReference type="EnsemblMetazoa" id="G869.2">
    <property type="protein sequence ID" value="G869.2:cds"/>
    <property type="gene ID" value="G869"/>
</dbReference>
<dbReference type="GO" id="GO:0000045">
    <property type="term" value="P:autophagosome assembly"/>
    <property type="evidence" value="ECO:0007669"/>
    <property type="project" value="TreeGrafter"/>
</dbReference>
<dbReference type="GO" id="GO:0005829">
    <property type="term" value="C:cytosol"/>
    <property type="evidence" value="ECO:0007669"/>
    <property type="project" value="TreeGrafter"/>
</dbReference>
<evidence type="ECO:0000313" key="8">
    <source>
        <dbReference type="Proteomes" id="UP000005408"/>
    </source>
</evidence>
<dbReference type="GO" id="GO:0000422">
    <property type="term" value="P:autophagy of mitochondrion"/>
    <property type="evidence" value="ECO:0007669"/>
    <property type="project" value="TreeGrafter"/>
</dbReference>
<keyword evidence="8" id="KW-1185">Reference proteome</keyword>
<reference evidence="7" key="1">
    <citation type="submission" date="2022-08" db="UniProtKB">
        <authorList>
            <consortium name="EnsemblMetazoa"/>
        </authorList>
    </citation>
    <scope>IDENTIFICATION</scope>
    <source>
        <strain evidence="7">05x7-T-G4-1.051#20</strain>
    </source>
</reference>
<dbReference type="GO" id="GO:0032446">
    <property type="term" value="P:protein modification by small protein conjugation"/>
    <property type="evidence" value="ECO:0007669"/>
    <property type="project" value="TreeGrafter"/>
</dbReference>
<evidence type="ECO:0000256" key="6">
    <source>
        <dbReference type="ARBA" id="ARBA00029833"/>
    </source>
</evidence>
<keyword evidence="4" id="KW-0833">Ubl conjugation pathway</keyword>
<evidence type="ECO:0000256" key="3">
    <source>
        <dbReference type="ARBA" id="ARBA00022679"/>
    </source>
</evidence>
<dbReference type="GO" id="GO:0061651">
    <property type="term" value="F:Atg12 conjugating enzyme activity"/>
    <property type="evidence" value="ECO:0007669"/>
    <property type="project" value="TreeGrafter"/>
</dbReference>
<sequence length="206" mass="23779">MAAGSISEDEYWDSIIFFLTLSSKIDSKWTIVDTKDGRRFAKKTEVFILSTENKESTMNDDVIRNTELMEEQEEDTAAFQVRGNSDVEVVTYEYHILYSPSYGVPVLYFNAHTQGGKLLALEEVWKRVPDVYKERLSEERWTFITQQEHPLLGRPFYYLHPCHTADLMKNSPVLTDKRHYIVSWLSAVGPVVGLKLPLEYGKLCVS</sequence>
<evidence type="ECO:0000256" key="5">
    <source>
        <dbReference type="ARBA" id="ARBA00023006"/>
    </source>
</evidence>
<dbReference type="Gene3D" id="3.30.1460.50">
    <property type="match status" value="1"/>
</dbReference>
<evidence type="ECO:0000256" key="1">
    <source>
        <dbReference type="ARBA" id="ARBA00005696"/>
    </source>
</evidence>
<accession>A0A8W8NW18</accession>
<keyword evidence="5" id="KW-0072">Autophagy</keyword>
<dbReference type="Proteomes" id="UP000005408">
    <property type="component" value="Unassembled WGS sequence"/>
</dbReference>
<organism evidence="7 8">
    <name type="scientific">Magallana gigas</name>
    <name type="common">Pacific oyster</name>
    <name type="synonym">Crassostrea gigas</name>
    <dbReference type="NCBI Taxonomy" id="29159"/>
    <lineage>
        <taxon>Eukaryota</taxon>
        <taxon>Metazoa</taxon>
        <taxon>Spiralia</taxon>
        <taxon>Lophotrochozoa</taxon>
        <taxon>Mollusca</taxon>
        <taxon>Bivalvia</taxon>
        <taxon>Autobranchia</taxon>
        <taxon>Pteriomorphia</taxon>
        <taxon>Ostreida</taxon>
        <taxon>Ostreoidea</taxon>
        <taxon>Ostreidae</taxon>
        <taxon>Magallana</taxon>
    </lineage>
</organism>
<comment type="similarity">
    <text evidence="1">Belongs to the ATG10 family.</text>
</comment>